<proteinExistence type="predicted"/>
<evidence type="ECO:0000259" key="1">
    <source>
        <dbReference type="SMART" id="SM00306"/>
    </source>
</evidence>
<dbReference type="InterPro" id="IPR030934">
    <property type="entry name" value="Intein_C"/>
</dbReference>
<reference evidence="2 3" key="1">
    <citation type="submission" date="2018-06" db="EMBL/GenBank/DDBJ databases">
        <title>Mucibacter soli gen. nov., sp. nov., a new member of the family Chitinophagaceae producing mucin.</title>
        <authorList>
            <person name="Kim M.-K."/>
            <person name="Park S."/>
            <person name="Kim T.-S."/>
            <person name="Joung Y."/>
            <person name="Han J.-H."/>
            <person name="Kim S.B."/>
        </authorList>
    </citation>
    <scope>NUCLEOTIDE SEQUENCE [LARGE SCALE GENOMIC DNA]</scope>
    <source>
        <strain evidence="2 3">R1-15</strain>
    </source>
</reference>
<dbReference type="Gene3D" id="2.170.16.10">
    <property type="entry name" value="Hedgehog/Intein (Hint) domain"/>
    <property type="match status" value="1"/>
</dbReference>
<dbReference type="PANTHER" id="PTHR32305">
    <property type="match status" value="1"/>
</dbReference>
<dbReference type="GO" id="GO:0016539">
    <property type="term" value="P:intein-mediated protein splicing"/>
    <property type="evidence" value="ECO:0007669"/>
    <property type="project" value="InterPro"/>
</dbReference>
<name>A0A2W2AHQ5_9BACT</name>
<dbReference type="Pfam" id="PF07591">
    <property type="entry name" value="PT-HINT"/>
    <property type="match status" value="1"/>
</dbReference>
<organism evidence="2 3">
    <name type="scientific">Taibaiella soli</name>
    <dbReference type="NCBI Taxonomy" id="1649169"/>
    <lineage>
        <taxon>Bacteria</taxon>
        <taxon>Pseudomonadati</taxon>
        <taxon>Bacteroidota</taxon>
        <taxon>Chitinophagia</taxon>
        <taxon>Chitinophagales</taxon>
        <taxon>Chitinophagaceae</taxon>
        <taxon>Taibaiella</taxon>
    </lineage>
</organism>
<dbReference type="CDD" id="cd00081">
    <property type="entry name" value="Hint"/>
    <property type="match status" value="1"/>
</dbReference>
<keyword evidence="3" id="KW-1185">Reference proteome</keyword>
<dbReference type="SUPFAM" id="SSF51294">
    <property type="entry name" value="Hedgehog/intein (Hint) domain"/>
    <property type="match status" value="1"/>
</dbReference>
<dbReference type="PROSITE" id="PS50818">
    <property type="entry name" value="INTEIN_C_TER"/>
    <property type="match status" value="1"/>
</dbReference>
<comment type="caution">
    <text evidence="2">The sequence shown here is derived from an EMBL/GenBank/DDBJ whole genome shotgun (WGS) entry which is preliminary data.</text>
</comment>
<dbReference type="InterPro" id="IPR003587">
    <property type="entry name" value="Hint_dom_N"/>
</dbReference>
<dbReference type="SMART" id="SM00306">
    <property type="entry name" value="HintN"/>
    <property type="match status" value="1"/>
</dbReference>
<dbReference type="PANTHER" id="PTHR32305:SF15">
    <property type="entry name" value="PROTEIN RHSA-RELATED"/>
    <property type="match status" value="1"/>
</dbReference>
<evidence type="ECO:0000313" key="3">
    <source>
        <dbReference type="Proteomes" id="UP000248745"/>
    </source>
</evidence>
<dbReference type="Gene3D" id="2.180.10.10">
    <property type="entry name" value="RHS repeat-associated core"/>
    <property type="match status" value="2"/>
</dbReference>
<protein>
    <recommendedName>
        <fullName evidence="1">Hint domain-containing protein</fullName>
    </recommendedName>
</protein>
<evidence type="ECO:0000313" key="2">
    <source>
        <dbReference type="EMBL" id="PZF74801.1"/>
    </source>
</evidence>
<gene>
    <name evidence="2" type="ORF">DN068_00975</name>
</gene>
<dbReference type="InterPro" id="IPR050708">
    <property type="entry name" value="T6SS_VgrG/RHS"/>
</dbReference>
<dbReference type="EMBL" id="QKTW01000002">
    <property type="protein sequence ID" value="PZF74801.1"/>
    <property type="molecule type" value="Genomic_DNA"/>
</dbReference>
<dbReference type="InterPro" id="IPR006141">
    <property type="entry name" value="Intein_N"/>
</dbReference>
<dbReference type="PROSITE" id="PS50817">
    <property type="entry name" value="INTEIN_N_TER"/>
    <property type="match status" value="1"/>
</dbReference>
<dbReference type="InterPro" id="IPR036844">
    <property type="entry name" value="Hint_dom_sf"/>
</dbReference>
<dbReference type="Proteomes" id="UP000248745">
    <property type="component" value="Unassembled WGS sequence"/>
</dbReference>
<accession>A0A2W2AHQ5</accession>
<sequence>MLVLFSVLTWAQNFQYLPDKFYQQLTSSSIANNPNFSGTTYNDPLTFTTHDKWQDAVNAPNNYTFKSIQDFVRVGVRRDTGVAVPDYEYNVAVQIKCYNAASFNINNPANIITAVIPVTYHPASGVNYNDLSVYKFSGYQGIQVFITGVYDKNNPTVPIPRSALARNFYVESSVEVQRADLNGGLPSVYPYASYSNGSLLVSWGGNDFKPIQYDLEWLYVDDYHLTDFKSGAATNLLQNGGYVQYDFRNNSTRVRVSATSYSIPLIYEHGVIVYRVRAVQPVLSSNYKDIATGGWSWSTLDFGTANSTDGTRAYLINSPHMNDKLNWQYTINFAEEGKYKHVINYFDGSLKGRQTQTKINTDDNYIVALDKIYDYEGRPEIQTLPVPVLQNNLSFRTDVTINNATGKPYTAADFDNGCVDPAPDQIAPLQSAAKANVYYSPLNPDQSGMQKYVPDAHGYPFVETIYSPDNTNKVLVQGGAGIDHQLWKGHGTKYEYVRANQTEIDRLLGTEAGISQFYPKQVVTDPNGQSSFSIINPAGKVVATGLLGDIDTTDKPLNRLDNFIPGSVLCNNLLQDVVQQKQDDKIVAETAFYVDNGGATTSIQYSAATTPLYIWWCNKYLNAKASFTVRVTDDCGRPYMNPGGGTTVFASSFGNNVVTTSGNVIDTQTNQMTAVLGKGAYLVKKEIAFSASGIKDEVDQFVRGNANCFHDSLHFIRTAIEAAKFPCVDSGATNMCDQRKKEMMKDLWPGGKYGGYAKANDSTFAAGVSNSIFTSSVLYNPKPSTATTSSVINGNTVVVTRIVDSSLAIGAGSQSTIYSCSNSNSSGICNCPDGAHPDTNPCCAECLAKGCKCIKFITYHVSETTTVNYPPVTCDIAARAVPGLFTKCSTSSCNVYFKPGSPTNMCYPYSNPPSSQPLATDVKTVSCSQNHAHTVWLMDNTQVDGSPDCIGYRTTAYSFSIFYDYVQSSTPTPDITYGQPYDVPSVSSFGYRYQSSCVGTLPHSVSINGVKYTSLASVDPQALIDNFSDSIAEALLPLHPEYCKLLACNDGPFEQQLENLNTWQQALTAGMFMLDDIINKDPMYVNATASAKSGVYQKLAYLRGLTDDDKLGLMALKKAYCGAGNGGLQIDCAADLYSPWISGFGFINDAIKQKYFELLKGLYTGNREYLKQQNMDQTGNSCGPCQGSRMTLTDDAVFTQIFDANGNMSASLTGMPSWMADLFTDAQNGVAPTTMPSQVLDSMRADSTLLRNAIITNIVNKLKNCSVVAGSNSFIAQINLKASLSTYLQTGARLTPDILKSQIAAAGYNIDDLCHPFLTAYDIYDVPVDAGQTYNCASATFYSDMASLLSDNQVETAIIAATATGGTQNTLDLSLYSGNSLVGKIQQYYAGVTGSQPSQLMLQAFTASSTWSNGSGGYVYKYIKLKILPSTGSVPAGKELYFYIRGRSEPISGNAHSTVLNGATALNITNAICLNNDPMAMNFGYVAGNTAVMLANVGGSSVVDSYYVWNNQIPFMEAVSDASLSKVITCPEIKKALEDFQAGQATYGYDIAANHPLYEQTLTNYLNYYFNKQYGFDDYYDLMNGCAVTDKLNIPKHSATARIRVSSAQLSAFMTSVAAFTDRDLVAYKVGISGSYDLYIDMNAIPDDSLGWYKTKLTTAASVGSIYFMENNGLLLFAQNDINQSSTSLSPSLLSGSVNITQTDQVTVEENGTPINYTQYTCLPKGSTAYEKSQSLITLKALLNGFNAYTFYNGELLRSDDYNTTVKQDYLNYVYNLTGSHDAIVAAIDPAIVKTATSQLSGDFAPFSTLTYQSPVCTSVKTDLYAVSTNNTGHPGFARLLFMMSQIQGYPWVFPTVLGAQNAGGSSGNSLYALGFWVFKKANGAYWYRYFDATNHVYNVYITPPSNTDGLTGYKIANINTDLSIAQGDDSVKRFNVVLTNGANTITCSGYTDFPIGYGKRLQNVVLFKDQYQTVCFDSADCERDHLNTAIQNGLANYYQYFDSLTKSMAGSVMTWMLNNTKDTLILCTQDQKYQYTLYYYDRAGNLTRTVPPAGVNLIAPAQLPNVAANRSSSSVSLNSIPLTAHKKVSTYRYNSLNQLVYQQTPDGGITYFFYDAAGRLVFSQNSKQRPKGNYSYTLYDDQSRVEETGEVTLGCTLTDNPNILFDTTVCSFANPSGSGTVTSVHPPYVANADLFKTDSLREYVRGRTRFDVVVTVYDTAVVDLATIAGENLSTQENLRKRVSSILYFHSLSNTTLGSFGRGMWYTASRNPTFGTYYSYDMLGNVKTVSYGFFRLVSLKQQYKRVDYDYDLLSGKVNMVSYNRNRPDQFYQKYEYDADNRITKATTSNDGVIWNTDARYTYYKHGPLATVKVGENMIQSLEYAYTIQGWLKAINGDVLMPQKEMGQNGLPGDLTYARDAIAHTLDYFQNDYGAIGGSGAPAINLPAPASAQNLWNGNIVRQTTSISGLGNMQRSYRYDQLQRLKLAQNAMVDENALTVANPSDIYKSNYSYDPDGNIKTLQRWNGSATGTGTMPNIDNFTYNYTSGNTDNKLQSVADAVTTTGGGTDLQPGQATGNYQYDKIGNLIKDVQGNMTIDWNLYGKVKTITFPSTPNKVITFDYDGAGNRVFKEVVIKYSSTNEDHRGEYYVHDASGNILTVLKTHSTYSPLQIISSIDVSLLTAVGQATLTSGLVDLSSQWPGFSAILQTQALSDMPTWVQSQTSATTAGGYMLIDGDIFTRMVYSGTGYLSPMRTADLARSPIYSGIIPQAFLNRDLSYGTTYLTQLFGTILQANHACTVLLQDFDANVPSQYTATVWRSLGVTYREASPALNAQAMHDFIFKSPATYAPRVASLMNTAFKMAYGDMSDGSNIRPFAGVFVSDNGIFNDDQLIQPGNNFYAQLRDVIYNLSPKDYITSFFDTWPSAQATLASVTTPAQLLNVQYNQNPSGITTSFFNNATTTTRATAIANVSSMTTGQYVAGMKAKFYNVPPAEFDEMLGPAKDTISLSEHHIYGSSRLGIQNYDSSVFRSTYDAGNNNNSNFALSAPAVWYNYSYADVIDKNYKEPWGHTDLTQWTSGRTVGKRNYELTDHLGNVLATVLDRKTGHINGSLYDYYFADVASAADYYPGGMPMPGRRASSSDGAGSVVASFPMANGQCNCGAEVPGTATFGTNPMNNVPYVQMNSTSNSGWIWAIFNTTANESYSLEFDLDGSTVPANTEFTVWAWDGTNSYAEQTINQGHVVFNFVAHVASTSFGIGFSNSNSPNTTQYKVSNVVLKKLNNPLATNPNGTFATTNSSDSYRFGFNGKMKDNEIYGAGNFEDYGMRGMDTRLNRFWGVDPLTKQYPYYTPYQFAGNKPTRYIDRDGLEEALDFQMQREEAARANRTMTDEQIHANQQARGLGALLGGAIVLDAWTGFTGSKVLGGALIAGDFYDNPSTSEAENQRRNQQLKNDVAWGVIGYGAGKFLGKAAKVLTPAAEADFAVMADGCFVAGTKISTSEGLANIESIKVGDTVWSFDKQMMKKVKSVVAQVFVHSSHSLVAVYTGNTVIYATSEHPFFANDGWKEAKDLNSGDTLLSLHGNSLFVDSIKSIHRNVCVYNFEVKRFHNYFVSEKAILVHNACNDILRTFKRDGSPAIDLNEGNTKWGFEHILQRHSADNFLLNEKGDLFPAGTTDKQIFEGIQEVYSKGTRASGANRTVQTFEKRVRLNGKTDNYRLIVDTKDQKVVSFFPIRGGE</sequence>
<feature type="domain" description="Hint" evidence="1">
    <location>
        <begin position="3486"/>
        <end position="3579"/>
    </location>
</feature>